<evidence type="ECO:0000313" key="2">
    <source>
        <dbReference type="EMBL" id="WDE07791.1"/>
    </source>
</evidence>
<dbReference type="KEGG" id="tvd:SG34_013435"/>
<feature type="transmembrane region" description="Helical" evidence="1">
    <location>
        <begin position="27"/>
        <end position="47"/>
    </location>
</feature>
<keyword evidence="1" id="KW-0472">Membrane</keyword>
<sequence>MKTSGSTFTHWLHLATRGKVVKRSLKVASIVGTILVMINQLDVFLSGQLAVGNYIQILLTYCVPYCVSTYASVDTMMNLENK</sequence>
<accession>A0AAE9Z6P6</accession>
<keyword evidence="1" id="KW-1133">Transmembrane helix</keyword>
<protein>
    <submittedName>
        <fullName evidence="2">Nitrate/nitrite transporter NrtS</fullName>
    </submittedName>
</protein>
<dbReference type="Proteomes" id="UP000032352">
    <property type="component" value="Chromosome"/>
</dbReference>
<dbReference type="InterPro" id="IPR047700">
    <property type="entry name" value="NrtS-like"/>
</dbReference>
<evidence type="ECO:0000313" key="3">
    <source>
        <dbReference type="Proteomes" id="UP000032352"/>
    </source>
</evidence>
<gene>
    <name evidence="2" type="primary">nrtS</name>
    <name evidence="2" type="ORF">SG34_013435</name>
</gene>
<dbReference type="RefSeq" id="WP_044841363.1">
    <property type="nucleotide sequence ID" value="NZ_CP059733.1"/>
</dbReference>
<reference evidence="2 3" key="1">
    <citation type="journal article" date="2015" name="Genome Announc.">
        <title>Draft Genome Sequences of Marine Isolates of Thalassomonas viridans and Thalassomonas actiniarum.</title>
        <authorList>
            <person name="Olonade I."/>
            <person name="van Zyl L.J."/>
            <person name="Trindade M."/>
        </authorList>
    </citation>
    <scope>NUCLEOTIDE SEQUENCE [LARGE SCALE GENOMIC DNA]</scope>
    <source>
        <strain evidence="2 3">XOM25</strain>
    </source>
</reference>
<keyword evidence="3" id="KW-1185">Reference proteome</keyword>
<dbReference type="AlphaFoldDB" id="A0AAE9Z6P6"/>
<name>A0AAE9Z6P6_9GAMM</name>
<proteinExistence type="predicted"/>
<evidence type="ECO:0000256" key="1">
    <source>
        <dbReference type="SAM" id="Phobius"/>
    </source>
</evidence>
<feature type="transmembrane region" description="Helical" evidence="1">
    <location>
        <begin position="53"/>
        <end position="73"/>
    </location>
</feature>
<organism evidence="2 3">
    <name type="scientific">Thalassomonas viridans</name>
    <dbReference type="NCBI Taxonomy" id="137584"/>
    <lineage>
        <taxon>Bacteria</taxon>
        <taxon>Pseudomonadati</taxon>
        <taxon>Pseudomonadota</taxon>
        <taxon>Gammaproteobacteria</taxon>
        <taxon>Alteromonadales</taxon>
        <taxon>Colwelliaceae</taxon>
        <taxon>Thalassomonas</taxon>
    </lineage>
</organism>
<dbReference type="NCBIfam" id="NF038050">
    <property type="entry name" value="NrtS"/>
    <property type="match status" value="1"/>
</dbReference>
<dbReference type="EMBL" id="CP059733">
    <property type="protein sequence ID" value="WDE07791.1"/>
    <property type="molecule type" value="Genomic_DNA"/>
</dbReference>
<reference evidence="2 3" key="2">
    <citation type="journal article" date="2022" name="Mar. Drugs">
        <title>Bioassay-Guided Fractionation Leads to the Detection of Cholic Acid Generated by the Rare Thalassomonas sp.</title>
        <authorList>
            <person name="Pheiffer F."/>
            <person name="Schneider Y.K."/>
            <person name="Hansen E.H."/>
            <person name="Andersen J.H."/>
            <person name="Isaksson J."/>
            <person name="Busche T."/>
            <person name="R C."/>
            <person name="Kalinowski J."/>
            <person name="Zyl L.V."/>
            <person name="Trindade M."/>
        </authorList>
    </citation>
    <scope>NUCLEOTIDE SEQUENCE [LARGE SCALE GENOMIC DNA]</scope>
    <source>
        <strain evidence="2 3">XOM25</strain>
    </source>
</reference>
<keyword evidence="1" id="KW-0812">Transmembrane</keyword>